<proteinExistence type="inferred from homology"/>
<accession>A0ABY7QTA9</accession>
<dbReference type="PANTHER" id="PTHR33603:SF1">
    <property type="entry name" value="RIBOSOMAL RNA LARGE SUBUNIT METHYLTRANSFERASE H"/>
    <property type="match status" value="1"/>
</dbReference>
<evidence type="ECO:0000256" key="2">
    <source>
        <dbReference type="ARBA" id="ARBA00022603"/>
    </source>
</evidence>
<reference evidence="7 8" key="1">
    <citation type="submission" date="2023-01" db="EMBL/GenBank/DDBJ databases">
        <authorList>
            <person name="Lee S.H."/>
            <person name="Jung H.S."/>
            <person name="Yun J.U."/>
        </authorList>
    </citation>
    <scope>NUCLEOTIDE SEQUENCE [LARGE SCALE GENOMIC DNA]</scope>
    <source>
        <strain evidence="7 8">CBA3646</strain>
    </source>
</reference>
<keyword evidence="8" id="KW-1185">Reference proteome</keyword>
<dbReference type="PANTHER" id="PTHR33603">
    <property type="entry name" value="METHYLTRANSFERASE"/>
    <property type="match status" value="1"/>
</dbReference>
<dbReference type="PIRSF" id="PIRSF004505">
    <property type="entry name" value="MT_bac"/>
    <property type="match status" value="1"/>
</dbReference>
<keyword evidence="6" id="KW-0963">Cytoplasm</keyword>
<dbReference type="EC" id="2.1.1.177" evidence="6"/>
<evidence type="ECO:0000256" key="3">
    <source>
        <dbReference type="ARBA" id="ARBA00022679"/>
    </source>
</evidence>
<dbReference type="Proteomes" id="UP001210339">
    <property type="component" value="Chromosome"/>
</dbReference>
<comment type="subcellular location">
    <subcellularLocation>
        <location evidence="6">Cytoplasm</location>
    </subcellularLocation>
</comment>
<organism evidence="7 8">
    <name type="scientific">Peptoniphilus equinus</name>
    <dbReference type="NCBI Taxonomy" id="3016343"/>
    <lineage>
        <taxon>Bacteria</taxon>
        <taxon>Bacillati</taxon>
        <taxon>Bacillota</taxon>
        <taxon>Tissierellia</taxon>
        <taxon>Tissierellales</taxon>
        <taxon>Peptoniphilaceae</taxon>
        <taxon>Peptoniphilus</taxon>
    </lineage>
</organism>
<comment type="function">
    <text evidence="6">Specifically methylates the pseudouridine at position 1915 (m3Psi1915) in 23S rRNA.</text>
</comment>
<dbReference type="RefSeq" id="WP_271191559.1">
    <property type="nucleotide sequence ID" value="NZ_CP115667.1"/>
</dbReference>
<keyword evidence="1 6" id="KW-0698">rRNA processing</keyword>
<gene>
    <name evidence="6 7" type="primary">rlmH</name>
    <name evidence="7" type="ORF">O6R05_00230</name>
</gene>
<dbReference type="NCBIfam" id="NF000986">
    <property type="entry name" value="PRK00103.1-4"/>
    <property type="match status" value="1"/>
</dbReference>
<evidence type="ECO:0000256" key="1">
    <source>
        <dbReference type="ARBA" id="ARBA00022552"/>
    </source>
</evidence>
<evidence type="ECO:0000313" key="7">
    <source>
        <dbReference type="EMBL" id="WBW50028.1"/>
    </source>
</evidence>
<dbReference type="InterPro" id="IPR029026">
    <property type="entry name" value="tRNA_m1G_MTases_N"/>
</dbReference>
<evidence type="ECO:0000256" key="4">
    <source>
        <dbReference type="ARBA" id="ARBA00022691"/>
    </source>
</evidence>
<name>A0ABY7QTA9_9FIRM</name>
<sequence>MKITILAVGKLKDKFISEGIEEFAKRLTPHCTLEIKEVKDEPAPERLSDKEALRVKTKEGEKLLMHIKEGDYTIALDLRGKKLTSEAFAERLDSVMMNHSHINFVIGGSLGLSDAVLSASNFRLSFSDFTFPHGLMRLILAEQIYRAFRIINGFPYHK</sequence>
<dbReference type="Pfam" id="PF02590">
    <property type="entry name" value="SPOUT_MTase"/>
    <property type="match status" value="1"/>
</dbReference>
<keyword evidence="2 6" id="KW-0489">Methyltransferase</keyword>
<dbReference type="SUPFAM" id="SSF75217">
    <property type="entry name" value="alpha/beta knot"/>
    <property type="match status" value="1"/>
</dbReference>
<dbReference type="Gene3D" id="3.40.1280.10">
    <property type="match status" value="1"/>
</dbReference>
<dbReference type="InterPro" id="IPR029028">
    <property type="entry name" value="Alpha/beta_knot_MTases"/>
</dbReference>
<keyword evidence="4 6" id="KW-0949">S-adenosyl-L-methionine</keyword>
<comment type="caution">
    <text evidence="6">Lacks conserved residue(s) required for the propagation of feature annotation.</text>
</comment>
<keyword evidence="3 6" id="KW-0808">Transferase</keyword>
<dbReference type="InterPro" id="IPR003742">
    <property type="entry name" value="RlmH-like"/>
</dbReference>
<dbReference type="GO" id="GO:0032259">
    <property type="term" value="P:methylation"/>
    <property type="evidence" value="ECO:0007669"/>
    <property type="project" value="UniProtKB-KW"/>
</dbReference>
<dbReference type="HAMAP" id="MF_00658">
    <property type="entry name" value="23SrRNA_methyltr_H"/>
    <property type="match status" value="1"/>
</dbReference>
<dbReference type="CDD" id="cd18081">
    <property type="entry name" value="RlmH-like"/>
    <property type="match status" value="1"/>
</dbReference>
<protein>
    <recommendedName>
        <fullName evidence="6">Ribosomal RNA large subunit methyltransferase H</fullName>
        <ecNumber evidence="6">2.1.1.177</ecNumber>
    </recommendedName>
    <alternativeName>
        <fullName evidence="6">23S rRNA (pseudouridine1915-N3)-methyltransferase</fullName>
    </alternativeName>
    <alternativeName>
        <fullName evidence="6">23S rRNA m3Psi1915 methyltransferase</fullName>
    </alternativeName>
    <alternativeName>
        <fullName evidence="6">rRNA (pseudouridine-N3-)-methyltransferase RlmH</fullName>
    </alternativeName>
</protein>
<evidence type="ECO:0000313" key="8">
    <source>
        <dbReference type="Proteomes" id="UP001210339"/>
    </source>
</evidence>
<evidence type="ECO:0000256" key="6">
    <source>
        <dbReference type="HAMAP-Rule" id="MF_00658"/>
    </source>
</evidence>
<comment type="similarity">
    <text evidence="5 6">Belongs to the RNA methyltransferase RlmH family.</text>
</comment>
<feature type="binding site" evidence="6">
    <location>
        <position position="107"/>
    </location>
    <ligand>
        <name>S-adenosyl-L-methionine</name>
        <dbReference type="ChEBI" id="CHEBI:59789"/>
    </ligand>
</feature>
<comment type="catalytic activity">
    <reaction evidence="6">
        <text>pseudouridine(1915) in 23S rRNA + S-adenosyl-L-methionine = N(3)-methylpseudouridine(1915) in 23S rRNA + S-adenosyl-L-homocysteine + H(+)</text>
        <dbReference type="Rhea" id="RHEA:42752"/>
        <dbReference type="Rhea" id="RHEA-COMP:10221"/>
        <dbReference type="Rhea" id="RHEA-COMP:10222"/>
        <dbReference type="ChEBI" id="CHEBI:15378"/>
        <dbReference type="ChEBI" id="CHEBI:57856"/>
        <dbReference type="ChEBI" id="CHEBI:59789"/>
        <dbReference type="ChEBI" id="CHEBI:65314"/>
        <dbReference type="ChEBI" id="CHEBI:74486"/>
        <dbReference type="EC" id="2.1.1.177"/>
    </reaction>
</comment>
<dbReference type="EMBL" id="CP115667">
    <property type="protein sequence ID" value="WBW50028.1"/>
    <property type="molecule type" value="Genomic_DNA"/>
</dbReference>
<dbReference type="NCBIfam" id="NF000985">
    <property type="entry name" value="PRK00103.1-3"/>
    <property type="match status" value="1"/>
</dbReference>
<comment type="subunit">
    <text evidence="6">Homodimer.</text>
</comment>
<dbReference type="GO" id="GO:0008168">
    <property type="term" value="F:methyltransferase activity"/>
    <property type="evidence" value="ECO:0007669"/>
    <property type="project" value="UniProtKB-KW"/>
</dbReference>
<feature type="binding site" evidence="6">
    <location>
        <position position="76"/>
    </location>
    <ligand>
        <name>S-adenosyl-L-methionine</name>
        <dbReference type="ChEBI" id="CHEBI:59789"/>
    </ligand>
</feature>
<evidence type="ECO:0000256" key="5">
    <source>
        <dbReference type="ARBA" id="ARBA00038303"/>
    </source>
</evidence>